<reference evidence="2" key="1">
    <citation type="submission" date="2021-02" db="EMBL/GenBank/DDBJ databases">
        <authorList>
            <person name="Nowell W R."/>
        </authorList>
    </citation>
    <scope>NUCLEOTIDE SEQUENCE</scope>
</reference>
<evidence type="ECO:0000313" key="3">
    <source>
        <dbReference type="EMBL" id="CAF3906320.1"/>
    </source>
</evidence>
<sequence>MQCSSKASSGGYNNCTGFQTSSYAPLQYQRPPFRDATILDSSSPTFKASRLYGSPEIKPCHVKYAGVYLINVNISNSKIVLAAATITLYQNGLIFTSPNNEDYTGNAIGVWNCDQAGTITYSFVSFRNPLPTVNLIRIRTTNIQLKCDGTANALCHGTGKDAAYRLSLPVNGQFQTKLIDNDTGILIVRKLTLKQ</sequence>
<gene>
    <name evidence="2" type="ORF">GPM918_LOCUS20769</name>
    <name evidence="1" type="ORF">OVA965_LOCUS21128</name>
    <name evidence="3" type="ORF">SRO942_LOCUS20766</name>
    <name evidence="4" type="ORF">TMI583_LOCUS21706</name>
</gene>
<dbReference type="EMBL" id="CAJNOQ010006646">
    <property type="protein sequence ID" value="CAF1142674.1"/>
    <property type="molecule type" value="Genomic_DNA"/>
</dbReference>
<dbReference type="Proteomes" id="UP000677228">
    <property type="component" value="Unassembled WGS sequence"/>
</dbReference>
<accession>A0A814S7R1</accession>
<dbReference type="EMBL" id="CAJNOK010011471">
    <property type="protein sequence ID" value="CAF1141031.1"/>
    <property type="molecule type" value="Genomic_DNA"/>
</dbReference>
<keyword evidence="5" id="KW-1185">Reference proteome</keyword>
<comment type="caution">
    <text evidence="2">The sequence shown here is derived from an EMBL/GenBank/DDBJ whole genome shotgun (WGS) entry which is preliminary data.</text>
</comment>
<dbReference type="EMBL" id="CAJOBA010026445">
    <property type="protein sequence ID" value="CAF3936327.1"/>
    <property type="molecule type" value="Genomic_DNA"/>
</dbReference>
<dbReference type="Proteomes" id="UP000682733">
    <property type="component" value="Unassembled WGS sequence"/>
</dbReference>
<evidence type="ECO:0000313" key="5">
    <source>
        <dbReference type="Proteomes" id="UP000663829"/>
    </source>
</evidence>
<protein>
    <submittedName>
        <fullName evidence="2">Uncharacterized protein</fullName>
    </submittedName>
</protein>
<dbReference type="EMBL" id="CAJOBC010006646">
    <property type="protein sequence ID" value="CAF3906320.1"/>
    <property type="molecule type" value="Genomic_DNA"/>
</dbReference>
<name>A0A814S7R1_9BILA</name>
<proteinExistence type="predicted"/>
<evidence type="ECO:0000313" key="2">
    <source>
        <dbReference type="EMBL" id="CAF1142674.1"/>
    </source>
</evidence>
<evidence type="ECO:0000313" key="4">
    <source>
        <dbReference type="EMBL" id="CAF3936327.1"/>
    </source>
</evidence>
<evidence type="ECO:0000313" key="1">
    <source>
        <dbReference type="EMBL" id="CAF1141031.1"/>
    </source>
</evidence>
<dbReference type="Proteomes" id="UP000681722">
    <property type="component" value="Unassembled WGS sequence"/>
</dbReference>
<dbReference type="Proteomes" id="UP000663829">
    <property type="component" value="Unassembled WGS sequence"/>
</dbReference>
<organism evidence="2 5">
    <name type="scientific">Didymodactylos carnosus</name>
    <dbReference type="NCBI Taxonomy" id="1234261"/>
    <lineage>
        <taxon>Eukaryota</taxon>
        <taxon>Metazoa</taxon>
        <taxon>Spiralia</taxon>
        <taxon>Gnathifera</taxon>
        <taxon>Rotifera</taxon>
        <taxon>Eurotatoria</taxon>
        <taxon>Bdelloidea</taxon>
        <taxon>Philodinida</taxon>
        <taxon>Philodinidae</taxon>
        <taxon>Didymodactylos</taxon>
    </lineage>
</organism>
<dbReference type="AlphaFoldDB" id="A0A814S7R1"/>